<evidence type="ECO:0000313" key="4">
    <source>
        <dbReference type="Proteomes" id="UP000315995"/>
    </source>
</evidence>
<feature type="compositionally biased region" description="Low complexity" evidence="1">
    <location>
        <begin position="46"/>
        <end position="64"/>
    </location>
</feature>
<organism evidence="3 4">
    <name type="scientific">Persicimonas caeni</name>
    <dbReference type="NCBI Taxonomy" id="2292766"/>
    <lineage>
        <taxon>Bacteria</taxon>
        <taxon>Deltaproteobacteria</taxon>
        <taxon>Bradymonadales</taxon>
        <taxon>Bradymonadaceae</taxon>
        <taxon>Persicimonas</taxon>
    </lineage>
</organism>
<keyword evidence="4" id="KW-1185">Reference proteome</keyword>
<dbReference type="InterPro" id="IPR016071">
    <property type="entry name" value="Staphylococal_nuclease_OB-fold"/>
</dbReference>
<name>A0A4Y6PW90_PERCE</name>
<feature type="domain" description="TNase-like" evidence="2">
    <location>
        <begin position="84"/>
        <end position="242"/>
    </location>
</feature>
<dbReference type="OrthoDB" id="5507271at2"/>
<accession>A0A5B8Y953</accession>
<gene>
    <name evidence="3" type="ORF">FIV42_18140</name>
</gene>
<dbReference type="InterPro" id="IPR035437">
    <property type="entry name" value="SNase_OB-fold_sf"/>
</dbReference>
<dbReference type="EMBL" id="CP041186">
    <property type="protein sequence ID" value="QDG52586.1"/>
    <property type="molecule type" value="Genomic_DNA"/>
</dbReference>
<feature type="region of interest" description="Disordered" evidence="1">
    <location>
        <begin position="39"/>
        <end position="66"/>
    </location>
</feature>
<protein>
    <recommendedName>
        <fullName evidence="2">TNase-like domain-containing protein</fullName>
    </recommendedName>
</protein>
<evidence type="ECO:0000313" key="3">
    <source>
        <dbReference type="EMBL" id="QDG52586.1"/>
    </source>
</evidence>
<sequence length="383" mass="43818">MVLMTKRKRMTSMPNNSPYILIAAALALGFASCEPKGGAGARVDEASGSAPGASSSSEPSAEPAVMEPQGFVQEAELRSLPGGVVDGDTFKVVGYAESLRLLNINTEELLHKRADRAKAAQNWKAYLREQTKGEGFETFGTPMGQEAKEWARQFFKGVDPKADEKKIWLEYQSATRTHGFFDRHLVYVWVKKDGDWVNYNLEAVRQGMSPYYTKYGYSDRLHDEFVRAEREAREHKRGIWAPGAKSYPDYPERIAWWNRRADQIAKFREHFDDNPRFVDLATDTAFATLRTRLGRRVVVFGEPTSFKERGDPQRIRMSYRYRRDFPIVSFEPVDMTKSGVNPDKEEFIYVEGVVSMYRGDPQLRYDEKSWMRSGKEPPVGEDN</sequence>
<dbReference type="PROSITE" id="PS50830">
    <property type="entry name" value="TNASE_3"/>
    <property type="match status" value="1"/>
</dbReference>
<dbReference type="AlphaFoldDB" id="A0A4Y6PW90"/>
<dbReference type="Gene3D" id="2.40.50.90">
    <property type="match status" value="1"/>
</dbReference>
<reference evidence="3 4" key="1">
    <citation type="submission" date="2019-06" db="EMBL/GenBank/DDBJ databases">
        <title>Persicimonas caeni gen. nov., sp. nov., a predatory bacterium isolated from solar saltern.</title>
        <authorList>
            <person name="Wang S."/>
        </authorList>
    </citation>
    <scope>NUCLEOTIDE SEQUENCE [LARGE SCALE GENOMIC DNA]</scope>
    <source>
        <strain evidence="3 4">YN101</strain>
    </source>
</reference>
<evidence type="ECO:0000259" key="2">
    <source>
        <dbReference type="PROSITE" id="PS50830"/>
    </source>
</evidence>
<accession>A0A4Y6PW90</accession>
<dbReference type="Pfam" id="PF00565">
    <property type="entry name" value="SNase"/>
    <property type="match status" value="1"/>
</dbReference>
<dbReference type="SMART" id="SM00318">
    <property type="entry name" value="SNc"/>
    <property type="match status" value="1"/>
</dbReference>
<evidence type="ECO:0000256" key="1">
    <source>
        <dbReference type="SAM" id="MobiDB-lite"/>
    </source>
</evidence>
<dbReference type="SUPFAM" id="SSF50199">
    <property type="entry name" value="Staphylococcal nuclease"/>
    <property type="match status" value="1"/>
</dbReference>
<dbReference type="PROSITE" id="PS51257">
    <property type="entry name" value="PROKAR_LIPOPROTEIN"/>
    <property type="match status" value="1"/>
</dbReference>
<dbReference type="Proteomes" id="UP000315995">
    <property type="component" value="Chromosome"/>
</dbReference>
<proteinExistence type="predicted"/>